<evidence type="ECO:0000313" key="7">
    <source>
        <dbReference type="EMBL" id="QDL37100.1"/>
    </source>
</evidence>
<gene>
    <name evidence="7" type="ORF">EUB48_07230</name>
</gene>
<keyword evidence="4 6" id="KW-1133">Transmembrane helix</keyword>
<feature type="transmembrane region" description="Helical" evidence="6">
    <location>
        <begin position="260"/>
        <end position="279"/>
    </location>
</feature>
<dbReference type="Proteomes" id="UP000316798">
    <property type="component" value="Chromosome"/>
</dbReference>
<feature type="transmembrane region" description="Helical" evidence="6">
    <location>
        <begin position="34"/>
        <end position="56"/>
    </location>
</feature>
<feature type="transmembrane region" description="Helical" evidence="6">
    <location>
        <begin position="68"/>
        <end position="87"/>
    </location>
</feature>
<comment type="subcellular location">
    <subcellularLocation>
        <location evidence="1">Cell membrane</location>
        <topology evidence="1">Multi-pass membrane protein</topology>
    </subcellularLocation>
</comment>
<protein>
    <submittedName>
        <fullName evidence="7">ABC transporter permease</fullName>
    </submittedName>
</protein>
<keyword evidence="5 6" id="KW-0472">Membrane</keyword>
<evidence type="ECO:0000256" key="1">
    <source>
        <dbReference type="ARBA" id="ARBA00004651"/>
    </source>
</evidence>
<reference evidence="7 8" key="1">
    <citation type="submission" date="2019-01" db="EMBL/GenBank/DDBJ databases">
        <title>Genomic insights into a novel species Rhodoferax sp.</title>
        <authorList>
            <person name="Jin L."/>
        </authorList>
    </citation>
    <scope>NUCLEOTIDE SEQUENCE [LARGE SCALE GENOMIC DNA]</scope>
    <source>
        <strain evidence="7 8">CHu59-6-5</strain>
    </source>
</reference>
<dbReference type="InterPro" id="IPR001851">
    <property type="entry name" value="ABC_transp_permease"/>
</dbReference>
<sequence length="338" mass="34232">MSLPPTPSPAPSPAAAPRPAVGLRAALHGQMGTYLGLAAVLAGMVVLFSSLSQYFLTFDTFVSIANEIPALTVMAIGMTFVLIIAGIDLSVGSVLALSAAATAAAILQWHWSMPAAAALGLVTGLLCGAITGAVSVAWRLPSFIVSLGMLEAVRGAAYLVTDSRTQYVGDAISGLANPWIGGISAAFVLAVVLVVIGHLVLTRTVFGRYVVGIGTNEEAMRLAGIDPRPISIIVFAATGLLAGLAGLMQSARLEAADPNAGVGVELQVIAAVVIGGTSLMGGRGSVINTFFGVLIIAVLGAGLVQIGASEPSKRIVTGCVIVVAVIIDTLRQRRAGTP</sequence>
<organism evidence="7 8">
    <name type="scientific">Rhodoferax sediminis</name>
    <dbReference type="NCBI Taxonomy" id="2509614"/>
    <lineage>
        <taxon>Bacteria</taxon>
        <taxon>Pseudomonadati</taxon>
        <taxon>Pseudomonadota</taxon>
        <taxon>Betaproteobacteria</taxon>
        <taxon>Burkholderiales</taxon>
        <taxon>Comamonadaceae</taxon>
        <taxon>Rhodoferax</taxon>
    </lineage>
</organism>
<name>A0A515D9M4_9BURK</name>
<dbReference type="PANTHER" id="PTHR32196:SF72">
    <property type="entry name" value="RIBOSE IMPORT PERMEASE PROTEIN RBSC"/>
    <property type="match status" value="1"/>
</dbReference>
<evidence type="ECO:0000313" key="8">
    <source>
        <dbReference type="Proteomes" id="UP000316798"/>
    </source>
</evidence>
<keyword evidence="3 6" id="KW-0812">Transmembrane</keyword>
<dbReference type="GO" id="GO:0005886">
    <property type="term" value="C:plasma membrane"/>
    <property type="evidence" value="ECO:0007669"/>
    <property type="project" value="UniProtKB-SubCell"/>
</dbReference>
<dbReference type="RefSeq" id="WP_142818267.1">
    <property type="nucleotide sequence ID" value="NZ_CP035503.1"/>
</dbReference>
<dbReference type="GO" id="GO:0022857">
    <property type="term" value="F:transmembrane transporter activity"/>
    <property type="evidence" value="ECO:0007669"/>
    <property type="project" value="InterPro"/>
</dbReference>
<accession>A0A515D9M4</accession>
<feature type="transmembrane region" description="Helical" evidence="6">
    <location>
        <begin position="286"/>
        <end position="308"/>
    </location>
</feature>
<evidence type="ECO:0000256" key="2">
    <source>
        <dbReference type="ARBA" id="ARBA00022475"/>
    </source>
</evidence>
<evidence type="ECO:0000256" key="6">
    <source>
        <dbReference type="SAM" id="Phobius"/>
    </source>
</evidence>
<feature type="transmembrane region" description="Helical" evidence="6">
    <location>
        <begin position="94"/>
        <end position="111"/>
    </location>
</feature>
<keyword evidence="2" id="KW-1003">Cell membrane</keyword>
<keyword evidence="8" id="KW-1185">Reference proteome</keyword>
<proteinExistence type="predicted"/>
<dbReference type="AlphaFoldDB" id="A0A515D9M4"/>
<evidence type="ECO:0000256" key="3">
    <source>
        <dbReference type="ARBA" id="ARBA00022692"/>
    </source>
</evidence>
<dbReference type="CDD" id="cd06579">
    <property type="entry name" value="TM_PBP1_transp_AraH_like"/>
    <property type="match status" value="1"/>
</dbReference>
<dbReference type="Pfam" id="PF02653">
    <property type="entry name" value="BPD_transp_2"/>
    <property type="match status" value="1"/>
</dbReference>
<dbReference type="OrthoDB" id="9799990at2"/>
<dbReference type="KEGG" id="rhf:EUB48_07230"/>
<evidence type="ECO:0000256" key="4">
    <source>
        <dbReference type="ARBA" id="ARBA00022989"/>
    </source>
</evidence>
<dbReference type="PANTHER" id="PTHR32196">
    <property type="entry name" value="ABC TRANSPORTER PERMEASE PROTEIN YPHD-RELATED-RELATED"/>
    <property type="match status" value="1"/>
</dbReference>
<feature type="transmembrane region" description="Helical" evidence="6">
    <location>
        <begin position="117"/>
        <end position="136"/>
    </location>
</feature>
<evidence type="ECO:0000256" key="5">
    <source>
        <dbReference type="ARBA" id="ARBA00023136"/>
    </source>
</evidence>
<dbReference type="EMBL" id="CP035503">
    <property type="protein sequence ID" value="QDL37100.1"/>
    <property type="molecule type" value="Genomic_DNA"/>
</dbReference>
<feature type="transmembrane region" description="Helical" evidence="6">
    <location>
        <begin position="180"/>
        <end position="201"/>
    </location>
</feature>
<feature type="transmembrane region" description="Helical" evidence="6">
    <location>
        <begin position="230"/>
        <end position="248"/>
    </location>
</feature>